<accession>A0ABT2HYQ1</accession>
<evidence type="ECO:0000313" key="2">
    <source>
        <dbReference type="EMBL" id="MCT2043439.1"/>
    </source>
</evidence>
<feature type="transmembrane region" description="Helical" evidence="1">
    <location>
        <begin position="7"/>
        <end position="26"/>
    </location>
</feature>
<sequence>MDRRIRFGAIVTIALCSIAWAAVLLLHGIRLGADPFDAVAVLIAAFALSVLSYIVLAVLAILWRSWRWELLALPAIAVIATLLPQLVVPLLSPARDDAVARDLSEALESETCPTGSPFMNVEECDWSAQPQQVKLGGSFLMTEEYLMQLGPDGEDPGVDFVHSDAAEGWKRIRHLGQGWWLVQVVW</sequence>
<proteinExistence type="predicted"/>
<evidence type="ECO:0008006" key="4">
    <source>
        <dbReference type="Google" id="ProtNLM"/>
    </source>
</evidence>
<dbReference type="RefSeq" id="WP_260104602.1">
    <property type="nucleotide sequence ID" value="NZ_JALXSQ010000043.1"/>
</dbReference>
<gene>
    <name evidence="2" type="ORF">M3D15_08885</name>
</gene>
<feature type="transmembrane region" description="Helical" evidence="1">
    <location>
        <begin position="38"/>
        <end position="63"/>
    </location>
</feature>
<protein>
    <recommendedName>
        <fullName evidence="4">DUF1109 domain-containing protein</fullName>
    </recommendedName>
</protein>
<evidence type="ECO:0000313" key="3">
    <source>
        <dbReference type="Proteomes" id="UP001525379"/>
    </source>
</evidence>
<keyword evidence="1" id="KW-1133">Transmembrane helix</keyword>
<evidence type="ECO:0000256" key="1">
    <source>
        <dbReference type="SAM" id="Phobius"/>
    </source>
</evidence>
<comment type="caution">
    <text evidence="2">The sequence shown here is derived from an EMBL/GenBank/DDBJ whole genome shotgun (WGS) entry which is preliminary data.</text>
</comment>
<organism evidence="2 3">
    <name type="scientific">Pseudoclavibacter albus</name>
    <dbReference type="NCBI Taxonomy" id="272241"/>
    <lineage>
        <taxon>Bacteria</taxon>
        <taxon>Bacillati</taxon>
        <taxon>Actinomycetota</taxon>
        <taxon>Actinomycetes</taxon>
        <taxon>Micrococcales</taxon>
        <taxon>Microbacteriaceae</taxon>
        <taxon>Pseudoclavibacter</taxon>
    </lineage>
</organism>
<dbReference type="Proteomes" id="UP001525379">
    <property type="component" value="Unassembled WGS sequence"/>
</dbReference>
<keyword evidence="3" id="KW-1185">Reference proteome</keyword>
<keyword evidence="1" id="KW-0812">Transmembrane</keyword>
<name>A0ABT2HYQ1_9MICO</name>
<reference evidence="2 3" key="1">
    <citation type="submission" date="2022-04" db="EMBL/GenBank/DDBJ databases">
        <title>Human microbiome associated bacterial genomes.</title>
        <authorList>
            <person name="Sandstrom S."/>
            <person name="Salamzade R."/>
            <person name="Kalan L.R."/>
        </authorList>
    </citation>
    <scope>NUCLEOTIDE SEQUENCE [LARGE SCALE GENOMIC DNA]</scope>
    <source>
        <strain evidence="3">p3-SID1799</strain>
    </source>
</reference>
<feature type="transmembrane region" description="Helical" evidence="1">
    <location>
        <begin position="70"/>
        <end position="91"/>
    </location>
</feature>
<dbReference type="EMBL" id="JALXSQ010000043">
    <property type="protein sequence ID" value="MCT2043439.1"/>
    <property type="molecule type" value="Genomic_DNA"/>
</dbReference>
<keyword evidence="1" id="KW-0472">Membrane</keyword>